<name>A0ABQ7H980_DUNSA</name>
<protein>
    <submittedName>
        <fullName evidence="3">Uncharacterized protein</fullName>
    </submittedName>
</protein>
<evidence type="ECO:0000313" key="4">
    <source>
        <dbReference type="Proteomes" id="UP000815325"/>
    </source>
</evidence>
<dbReference type="EMBL" id="MU069443">
    <property type="protein sequence ID" value="KAF5843412.1"/>
    <property type="molecule type" value="Genomic_DNA"/>
</dbReference>
<reference evidence="3" key="1">
    <citation type="submission" date="2017-08" db="EMBL/GenBank/DDBJ databases">
        <authorList>
            <person name="Polle J.E."/>
            <person name="Barry K."/>
            <person name="Cushman J."/>
            <person name="Schmutz J."/>
            <person name="Tran D."/>
            <person name="Hathwaick L.T."/>
            <person name="Yim W.C."/>
            <person name="Jenkins J."/>
            <person name="Mckie-Krisberg Z.M."/>
            <person name="Prochnik S."/>
            <person name="Lindquist E."/>
            <person name="Dockter R.B."/>
            <person name="Adam C."/>
            <person name="Molina H."/>
            <person name="Bunkerborg J."/>
            <person name="Jin E."/>
            <person name="Buchheim M."/>
            <person name="Magnuson J."/>
        </authorList>
    </citation>
    <scope>NUCLEOTIDE SEQUENCE</scope>
    <source>
        <strain evidence="3">CCAP 19/18</strain>
    </source>
</reference>
<feature type="compositionally biased region" description="Basic residues" evidence="2">
    <location>
        <begin position="250"/>
        <end position="259"/>
    </location>
</feature>
<feature type="region of interest" description="Disordered" evidence="2">
    <location>
        <begin position="1"/>
        <end position="52"/>
    </location>
</feature>
<keyword evidence="4" id="KW-1185">Reference proteome</keyword>
<evidence type="ECO:0000256" key="1">
    <source>
        <dbReference type="PROSITE-ProRule" id="PRU00023"/>
    </source>
</evidence>
<dbReference type="SUPFAM" id="SSF48403">
    <property type="entry name" value="Ankyrin repeat"/>
    <property type="match status" value="1"/>
</dbReference>
<feature type="region of interest" description="Disordered" evidence="2">
    <location>
        <begin position="247"/>
        <end position="267"/>
    </location>
</feature>
<dbReference type="InterPro" id="IPR002110">
    <property type="entry name" value="Ankyrin_rpt"/>
</dbReference>
<dbReference type="Proteomes" id="UP000815325">
    <property type="component" value="Unassembled WGS sequence"/>
</dbReference>
<evidence type="ECO:0000256" key="2">
    <source>
        <dbReference type="SAM" id="MobiDB-lite"/>
    </source>
</evidence>
<gene>
    <name evidence="3" type="ORF">DUNSADRAFT_16911</name>
</gene>
<organism evidence="3 4">
    <name type="scientific">Dunaliella salina</name>
    <name type="common">Green alga</name>
    <name type="synonym">Protococcus salinus</name>
    <dbReference type="NCBI Taxonomy" id="3046"/>
    <lineage>
        <taxon>Eukaryota</taxon>
        <taxon>Viridiplantae</taxon>
        <taxon>Chlorophyta</taxon>
        <taxon>core chlorophytes</taxon>
        <taxon>Chlorophyceae</taxon>
        <taxon>CS clade</taxon>
        <taxon>Chlamydomonadales</taxon>
        <taxon>Dunaliellaceae</taxon>
        <taxon>Dunaliella</taxon>
    </lineage>
</organism>
<sequence length="267" mass="28397">MFEGQWNFGSIPLQDSREASETSQDGTFLLNRGEKTDKTSGLRGRHKSAPAADSLVNENAHYASIDARSKRMQPELPAMAAAALQKLLAAVRVLDIVEVSRLLKLGAPVNEPNPDIDALGMCCLHYAGLRGRQHISDPVPEGVDDGPEGGTRAAAMVAVLCDAGAEVVAELLNRGAFMDVQDDEVNYTPMHAAAEAGQVGAMLLMIEAGAFIDEQVRMKQGRCKSSEAGLVGALLLMVERGAFSDEQVHTKRGSHKSSKAGRVGAMC</sequence>
<dbReference type="Gene3D" id="1.25.40.20">
    <property type="entry name" value="Ankyrin repeat-containing domain"/>
    <property type="match status" value="1"/>
</dbReference>
<dbReference type="InterPro" id="IPR036770">
    <property type="entry name" value="Ankyrin_rpt-contain_sf"/>
</dbReference>
<accession>A0ABQ7H980</accession>
<comment type="caution">
    <text evidence="3">The sequence shown here is derived from an EMBL/GenBank/DDBJ whole genome shotgun (WGS) entry which is preliminary data.</text>
</comment>
<proteinExistence type="predicted"/>
<keyword evidence="1" id="KW-0040">ANK repeat</keyword>
<evidence type="ECO:0000313" key="3">
    <source>
        <dbReference type="EMBL" id="KAF5843412.1"/>
    </source>
</evidence>
<dbReference type="PROSITE" id="PS50088">
    <property type="entry name" value="ANK_REPEAT"/>
    <property type="match status" value="1"/>
</dbReference>
<feature type="repeat" description="ANK" evidence="1">
    <location>
        <begin position="185"/>
        <end position="217"/>
    </location>
</feature>